<dbReference type="PANTHER" id="PTHR43031:SF17">
    <property type="entry name" value="SULFURTRANSFERASE YTWF-RELATED"/>
    <property type="match status" value="1"/>
</dbReference>
<accession>A0A3B0XWW6</accession>
<dbReference type="InterPro" id="IPR001763">
    <property type="entry name" value="Rhodanese-like_dom"/>
</dbReference>
<dbReference type="PANTHER" id="PTHR43031">
    <property type="entry name" value="FAD-DEPENDENT OXIDOREDUCTASE"/>
    <property type="match status" value="1"/>
</dbReference>
<dbReference type="EMBL" id="UOFG01000129">
    <property type="protein sequence ID" value="VAW60686.1"/>
    <property type="molecule type" value="Genomic_DNA"/>
</dbReference>
<gene>
    <name evidence="2" type="ORF">MNBD_GAMMA11-1835</name>
</gene>
<proteinExistence type="predicted"/>
<dbReference type="SMART" id="SM00450">
    <property type="entry name" value="RHOD"/>
    <property type="match status" value="1"/>
</dbReference>
<dbReference type="Pfam" id="PF00581">
    <property type="entry name" value="Rhodanese"/>
    <property type="match status" value="1"/>
</dbReference>
<evidence type="ECO:0000259" key="1">
    <source>
        <dbReference type="PROSITE" id="PS50206"/>
    </source>
</evidence>
<dbReference type="InterPro" id="IPR036873">
    <property type="entry name" value="Rhodanese-like_dom_sf"/>
</dbReference>
<dbReference type="AlphaFoldDB" id="A0A3B0XWW6"/>
<evidence type="ECO:0000313" key="2">
    <source>
        <dbReference type="EMBL" id="VAW60686.1"/>
    </source>
</evidence>
<dbReference type="PROSITE" id="PS50206">
    <property type="entry name" value="RHODANESE_3"/>
    <property type="match status" value="1"/>
</dbReference>
<dbReference type="InterPro" id="IPR050229">
    <property type="entry name" value="GlpE_sulfurtransferase"/>
</dbReference>
<dbReference type="CDD" id="cd00158">
    <property type="entry name" value="RHOD"/>
    <property type="match status" value="1"/>
</dbReference>
<sequence>MYGIKELDVNTLQSYMDEGKKIRLLDVRGVAEMAQGMIPDAEKLPLHTLPARLNDMDADELTVLYCRSGARSAQGVGFMAQQGFDNVYNLRGGIIAWVQNGMPLEAVPVS</sequence>
<dbReference type="Gene3D" id="3.40.250.10">
    <property type="entry name" value="Rhodanese-like domain"/>
    <property type="match status" value="1"/>
</dbReference>
<organism evidence="2">
    <name type="scientific">hydrothermal vent metagenome</name>
    <dbReference type="NCBI Taxonomy" id="652676"/>
    <lineage>
        <taxon>unclassified sequences</taxon>
        <taxon>metagenomes</taxon>
        <taxon>ecological metagenomes</taxon>
    </lineage>
</organism>
<protein>
    <recommendedName>
        <fullName evidence="1">Rhodanese domain-containing protein</fullName>
    </recommendedName>
</protein>
<dbReference type="SUPFAM" id="SSF52821">
    <property type="entry name" value="Rhodanese/Cell cycle control phosphatase"/>
    <property type="match status" value="1"/>
</dbReference>
<reference evidence="2" key="1">
    <citation type="submission" date="2018-06" db="EMBL/GenBank/DDBJ databases">
        <authorList>
            <person name="Zhirakovskaya E."/>
        </authorList>
    </citation>
    <scope>NUCLEOTIDE SEQUENCE</scope>
</reference>
<feature type="domain" description="Rhodanese" evidence="1">
    <location>
        <begin position="18"/>
        <end position="106"/>
    </location>
</feature>
<name>A0A3B0XWW6_9ZZZZ</name>